<keyword evidence="2" id="KW-0472">Membrane</keyword>
<accession>A0A8J2X406</accession>
<feature type="transmembrane region" description="Helical" evidence="2">
    <location>
        <begin position="326"/>
        <end position="344"/>
    </location>
</feature>
<dbReference type="Proteomes" id="UP000789595">
    <property type="component" value="Unassembled WGS sequence"/>
</dbReference>
<comment type="caution">
    <text evidence="5">The sequence shown here is derived from an EMBL/GenBank/DDBJ whole genome shotgun (WGS) entry which is preliminary data.</text>
</comment>
<evidence type="ECO:0000259" key="4">
    <source>
        <dbReference type="PROSITE" id="PS50041"/>
    </source>
</evidence>
<dbReference type="Gene3D" id="3.10.100.10">
    <property type="entry name" value="Mannose-Binding Protein A, subunit A"/>
    <property type="match status" value="1"/>
</dbReference>
<keyword evidence="2" id="KW-0812">Transmembrane</keyword>
<feature type="transmembrane region" description="Helical" evidence="2">
    <location>
        <begin position="219"/>
        <end position="244"/>
    </location>
</feature>
<dbReference type="EMBL" id="CAKKNE010000004">
    <property type="protein sequence ID" value="CAH0373586.1"/>
    <property type="molecule type" value="Genomic_DNA"/>
</dbReference>
<reference evidence="5" key="1">
    <citation type="submission" date="2021-11" db="EMBL/GenBank/DDBJ databases">
        <authorList>
            <consortium name="Genoscope - CEA"/>
            <person name="William W."/>
        </authorList>
    </citation>
    <scope>NUCLEOTIDE SEQUENCE</scope>
</reference>
<evidence type="ECO:0000313" key="5">
    <source>
        <dbReference type="EMBL" id="CAH0373586.1"/>
    </source>
</evidence>
<evidence type="ECO:0000256" key="2">
    <source>
        <dbReference type="SAM" id="Phobius"/>
    </source>
</evidence>
<dbReference type="AlphaFoldDB" id="A0A8J2X406"/>
<keyword evidence="3" id="KW-0732">Signal</keyword>
<dbReference type="InterPro" id="IPR016186">
    <property type="entry name" value="C-type_lectin-like/link_sf"/>
</dbReference>
<dbReference type="PROSITE" id="PS50041">
    <property type="entry name" value="C_TYPE_LECTIN_2"/>
    <property type="match status" value="1"/>
</dbReference>
<feature type="domain" description="C-type lectin" evidence="4">
    <location>
        <begin position="39"/>
        <end position="193"/>
    </location>
</feature>
<feature type="transmembrane region" description="Helical" evidence="2">
    <location>
        <begin position="364"/>
        <end position="385"/>
    </location>
</feature>
<feature type="transmembrane region" description="Helical" evidence="2">
    <location>
        <begin position="287"/>
        <end position="310"/>
    </location>
</feature>
<dbReference type="CDD" id="cd00037">
    <property type="entry name" value="CLECT"/>
    <property type="match status" value="1"/>
</dbReference>
<feature type="region of interest" description="Disordered" evidence="1">
    <location>
        <begin position="420"/>
        <end position="472"/>
    </location>
</feature>
<feature type="signal peptide" evidence="3">
    <location>
        <begin position="1"/>
        <end position="18"/>
    </location>
</feature>
<feature type="chain" id="PRO_5035185471" description="C-type lectin domain-containing protein" evidence="3">
    <location>
        <begin position="19"/>
        <end position="472"/>
    </location>
</feature>
<evidence type="ECO:0000256" key="3">
    <source>
        <dbReference type="SAM" id="SignalP"/>
    </source>
</evidence>
<protein>
    <recommendedName>
        <fullName evidence="4">C-type lectin domain-containing protein</fullName>
    </recommendedName>
</protein>
<keyword evidence="2" id="KW-1133">Transmembrane helix</keyword>
<proteinExistence type="predicted"/>
<dbReference type="InterPro" id="IPR001304">
    <property type="entry name" value="C-type_lectin-like"/>
</dbReference>
<evidence type="ECO:0000313" key="6">
    <source>
        <dbReference type="Proteomes" id="UP000789595"/>
    </source>
</evidence>
<feature type="transmembrane region" description="Helical" evidence="2">
    <location>
        <begin position="391"/>
        <end position="410"/>
    </location>
</feature>
<dbReference type="InterPro" id="IPR016187">
    <property type="entry name" value="CTDL_fold"/>
</dbReference>
<feature type="compositionally biased region" description="Basic and acidic residues" evidence="1">
    <location>
        <begin position="459"/>
        <end position="472"/>
    </location>
</feature>
<organism evidence="5 6">
    <name type="scientific">Pelagomonas calceolata</name>
    <dbReference type="NCBI Taxonomy" id="35677"/>
    <lineage>
        <taxon>Eukaryota</taxon>
        <taxon>Sar</taxon>
        <taxon>Stramenopiles</taxon>
        <taxon>Ochrophyta</taxon>
        <taxon>Pelagophyceae</taxon>
        <taxon>Pelagomonadales</taxon>
        <taxon>Pelagomonadaceae</taxon>
        <taxon>Pelagomonas</taxon>
    </lineage>
</organism>
<sequence>MAMARAYMIAACLPQTLALLSVSGVDECPGGVDGGWHYYSGRCYKKSETIGTFEECWRQICPRLAGANATKVDIARSGRPFLPPWTTSTLACVTDPQLDEFLSSTVGGSIETYGSWVGLYQDPHNRKHSHKGWDLQASATCQGVTYANWYTDWGEPDHHLGCVESCAVMGSIEEGLSGWRDASCRLAYQCLCEYPTAPSESLLSGIEPYHDRTCDKGRLFYGIFVLAACTVAAAALLLCCVLGVNRRKATLSGHGVGLFPSRNGGLYQIASGFEGVNALQVNRSARIVLQLTFSTLFLGILVKAITLALFEKVLPREYSASPAFDLAFYVIFASTAAWMCYMAVKTANEEYACGATYLQAFQALVWALAASCAFSLLLLALIDAAGERVDLVVVLNNVAFGGLYFAIGVFTGRLQRDIDALDEQPPPPADGDVELSHIEPDSAEVFEPSPVETANPMRSTDERRPEPETTEV</sequence>
<keyword evidence="6" id="KW-1185">Reference proteome</keyword>
<gene>
    <name evidence="5" type="ORF">PECAL_4P07940</name>
</gene>
<dbReference type="Pfam" id="PF00059">
    <property type="entry name" value="Lectin_C"/>
    <property type="match status" value="1"/>
</dbReference>
<evidence type="ECO:0000256" key="1">
    <source>
        <dbReference type="SAM" id="MobiDB-lite"/>
    </source>
</evidence>
<name>A0A8J2X406_9STRA</name>
<dbReference type="SUPFAM" id="SSF56436">
    <property type="entry name" value="C-type lectin-like"/>
    <property type="match status" value="1"/>
</dbReference>